<comment type="subunit">
    <text evidence="1">Component of the NuA4 histone acetyltransferase complex.</text>
</comment>
<dbReference type="STRING" id="1447875.A0A2B7WEB7"/>
<sequence>MKEAQKQQQKQANKHHQELDFDVDDMVYVIDNSFKVALSDSVKVHPVFSPDKLHCAVKDLLPRQTLDEKPSIEVDDQLKYTVNCILASQIHYGKLKYHVDWLDYDDDSE</sequence>
<gene>
    <name evidence="2" type="ORF">AJ79_10355</name>
</gene>
<dbReference type="OrthoDB" id="4177918at2759"/>
<accession>A0A2B7WEB7</accession>
<evidence type="ECO:0008006" key="4">
    <source>
        <dbReference type="Google" id="ProtNLM"/>
    </source>
</evidence>
<name>A0A2B7WEB7_9EURO</name>
<organism evidence="2 3">
    <name type="scientific">Helicocarpus griseus UAMH5409</name>
    <dbReference type="NCBI Taxonomy" id="1447875"/>
    <lineage>
        <taxon>Eukaryota</taxon>
        <taxon>Fungi</taxon>
        <taxon>Dikarya</taxon>
        <taxon>Ascomycota</taxon>
        <taxon>Pezizomycotina</taxon>
        <taxon>Eurotiomycetes</taxon>
        <taxon>Eurotiomycetidae</taxon>
        <taxon>Onygenales</taxon>
        <taxon>Ajellomycetaceae</taxon>
        <taxon>Helicocarpus</taxon>
    </lineage>
</organism>
<dbReference type="SUPFAM" id="SSF54160">
    <property type="entry name" value="Chromo domain-like"/>
    <property type="match status" value="1"/>
</dbReference>
<reference evidence="2 3" key="1">
    <citation type="submission" date="2017-10" db="EMBL/GenBank/DDBJ databases">
        <title>Comparative genomics in systemic dimorphic fungi from Ajellomycetaceae.</title>
        <authorList>
            <person name="Munoz J.F."/>
            <person name="Mcewen J.G."/>
            <person name="Clay O.K."/>
            <person name="Cuomo C.A."/>
        </authorList>
    </citation>
    <scope>NUCLEOTIDE SEQUENCE [LARGE SCALE GENOMIC DNA]</scope>
    <source>
        <strain evidence="2 3">UAMH5409</strain>
    </source>
</reference>
<protein>
    <recommendedName>
        <fullName evidence="4">Chromo domain-containing protein</fullName>
    </recommendedName>
</protein>
<comment type="caution">
    <text evidence="2">The sequence shown here is derived from an EMBL/GenBank/DDBJ whole genome shotgun (WGS) entry which is preliminary data.</text>
</comment>
<dbReference type="Proteomes" id="UP000223968">
    <property type="component" value="Unassembled WGS sequence"/>
</dbReference>
<proteinExistence type="predicted"/>
<evidence type="ECO:0000313" key="3">
    <source>
        <dbReference type="Proteomes" id="UP000223968"/>
    </source>
</evidence>
<dbReference type="InterPro" id="IPR016197">
    <property type="entry name" value="Chromo-like_dom_sf"/>
</dbReference>
<dbReference type="EMBL" id="PDNB01000518">
    <property type="protein sequence ID" value="PGG94932.1"/>
    <property type="molecule type" value="Genomic_DNA"/>
</dbReference>
<keyword evidence="3" id="KW-1185">Reference proteome</keyword>
<dbReference type="AlphaFoldDB" id="A0A2B7WEB7"/>
<evidence type="ECO:0000256" key="1">
    <source>
        <dbReference type="ARBA" id="ARBA00011353"/>
    </source>
</evidence>
<evidence type="ECO:0000313" key="2">
    <source>
        <dbReference type="EMBL" id="PGG94932.1"/>
    </source>
</evidence>